<evidence type="ECO:0000256" key="10">
    <source>
        <dbReference type="ARBA" id="ARBA00048679"/>
    </source>
</evidence>
<evidence type="ECO:0000256" key="3">
    <source>
        <dbReference type="ARBA" id="ARBA00022527"/>
    </source>
</evidence>
<comment type="similarity">
    <text evidence="1">Belongs to the protein kinase superfamily. BUD32 family.</text>
</comment>
<proteinExistence type="inferred from homology"/>
<dbReference type="Pfam" id="PF06293">
    <property type="entry name" value="Kdo"/>
    <property type="match status" value="1"/>
</dbReference>
<keyword evidence="3" id="KW-0723">Serine/threonine-protein kinase</keyword>
<dbReference type="InterPro" id="IPR011009">
    <property type="entry name" value="Kinase-like_dom_sf"/>
</dbReference>
<dbReference type="InterPro" id="IPR022495">
    <property type="entry name" value="Bud32"/>
</dbReference>
<evidence type="ECO:0000256" key="4">
    <source>
        <dbReference type="ARBA" id="ARBA00022679"/>
    </source>
</evidence>
<evidence type="ECO:0000256" key="2">
    <source>
        <dbReference type="ARBA" id="ARBA00012513"/>
    </source>
</evidence>
<keyword evidence="8" id="KW-0067">ATP-binding</keyword>
<protein>
    <recommendedName>
        <fullName evidence="2">non-specific serine/threonine protein kinase</fullName>
        <ecNumber evidence="2">2.7.11.1</ecNumber>
    </recommendedName>
</protein>
<keyword evidence="6" id="KW-0547">Nucleotide-binding</keyword>
<evidence type="ECO:0000259" key="12">
    <source>
        <dbReference type="PROSITE" id="PS50011"/>
    </source>
</evidence>
<evidence type="ECO:0000256" key="6">
    <source>
        <dbReference type="ARBA" id="ARBA00022741"/>
    </source>
</evidence>
<comment type="catalytic activity">
    <reaction evidence="10">
        <text>L-seryl-[protein] + ATP = O-phospho-L-seryl-[protein] + ADP + H(+)</text>
        <dbReference type="Rhea" id="RHEA:17989"/>
        <dbReference type="Rhea" id="RHEA-COMP:9863"/>
        <dbReference type="Rhea" id="RHEA-COMP:11604"/>
        <dbReference type="ChEBI" id="CHEBI:15378"/>
        <dbReference type="ChEBI" id="CHEBI:29999"/>
        <dbReference type="ChEBI" id="CHEBI:30616"/>
        <dbReference type="ChEBI" id="CHEBI:83421"/>
        <dbReference type="ChEBI" id="CHEBI:456216"/>
        <dbReference type="EC" id="2.7.11.1"/>
    </reaction>
</comment>
<feature type="region of interest" description="Disordered" evidence="11">
    <location>
        <begin position="1"/>
        <end position="20"/>
    </location>
</feature>
<evidence type="ECO:0000256" key="7">
    <source>
        <dbReference type="ARBA" id="ARBA00022777"/>
    </source>
</evidence>
<evidence type="ECO:0000256" key="1">
    <source>
        <dbReference type="ARBA" id="ARBA00010630"/>
    </source>
</evidence>
<keyword evidence="4" id="KW-0808">Transferase</keyword>
<dbReference type="NCBIfam" id="TIGR03724">
    <property type="entry name" value="arch_bud32"/>
    <property type="match status" value="1"/>
</dbReference>
<dbReference type="InterPro" id="IPR008266">
    <property type="entry name" value="Tyr_kinase_AS"/>
</dbReference>
<dbReference type="InterPro" id="IPR000719">
    <property type="entry name" value="Prot_kinase_dom"/>
</dbReference>
<feature type="domain" description="Protein kinase" evidence="12">
    <location>
        <begin position="56"/>
        <end position="295"/>
    </location>
</feature>
<evidence type="ECO:0000313" key="14">
    <source>
        <dbReference type="Proteomes" id="UP001164743"/>
    </source>
</evidence>
<accession>A0ABY7CGX8</accession>
<dbReference type="Proteomes" id="UP001164743">
    <property type="component" value="Chromosome 4A"/>
</dbReference>
<dbReference type="PROSITE" id="PS00109">
    <property type="entry name" value="PROTEIN_KINASE_TYR"/>
    <property type="match status" value="1"/>
</dbReference>
<keyword evidence="5" id="KW-0819">tRNA processing</keyword>
<dbReference type="EMBL" id="CP110424">
    <property type="protein sequence ID" value="WAQ84364.1"/>
    <property type="molecule type" value="Genomic_DNA"/>
</dbReference>
<dbReference type="EC" id="2.7.11.1" evidence="2"/>
<dbReference type="PANTHER" id="PTHR12209:SF0">
    <property type="entry name" value="EKC_KEOPS COMPLEX SUBUNIT TP53RK"/>
    <property type="match status" value="1"/>
</dbReference>
<dbReference type="Gene3D" id="3.30.200.20">
    <property type="entry name" value="Phosphorylase Kinase, domain 1"/>
    <property type="match status" value="1"/>
</dbReference>
<dbReference type="RefSeq" id="XP_053019919.1">
    <property type="nucleotide sequence ID" value="XM_053168740.1"/>
</dbReference>
<evidence type="ECO:0000256" key="5">
    <source>
        <dbReference type="ARBA" id="ARBA00022694"/>
    </source>
</evidence>
<dbReference type="GeneID" id="77809635"/>
<sequence>MDNVQTPEGPPAPRSTRTAPCSGVFAGFRLAQNSPPKQDDDIQINNMKPADFHKLLESSSLIKQGAEAKVYTVELVKATEGRAAITVLLKYRFPKTYRHPSLDSQLTKNRLTFEARSLTRALKTGVRVPVLKGLDLEQGWLMLEWIEGISLREWLHVHQQHAQSREEMNGLLADVGAQIAKLHSADIIHGDLTTSNMMLRKAKTDTAGQEVVMIDFGLSSVTALVEDKAVDLYVLERAFLSTHSDPNNTLLKHSSPLFEIVLQAYASCLPQHVWKAVQARLANVRMRGRKRSMVG</sequence>
<evidence type="ECO:0000313" key="13">
    <source>
        <dbReference type="EMBL" id="WAQ84364.1"/>
    </source>
</evidence>
<gene>
    <name evidence="13" type="ORF">PtA15_4A817</name>
</gene>
<dbReference type="SUPFAM" id="SSF56112">
    <property type="entry name" value="Protein kinase-like (PK-like)"/>
    <property type="match status" value="1"/>
</dbReference>
<evidence type="ECO:0000256" key="8">
    <source>
        <dbReference type="ARBA" id="ARBA00022840"/>
    </source>
</evidence>
<evidence type="ECO:0000256" key="11">
    <source>
        <dbReference type="SAM" id="MobiDB-lite"/>
    </source>
</evidence>
<keyword evidence="14" id="KW-1185">Reference proteome</keyword>
<dbReference type="PROSITE" id="PS50011">
    <property type="entry name" value="PROTEIN_KINASE_DOM"/>
    <property type="match status" value="1"/>
</dbReference>
<name>A0ABY7CGX8_9BASI</name>
<dbReference type="Gene3D" id="1.10.510.10">
    <property type="entry name" value="Transferase(Phosphotransferase) domain 1"/>
    <property type="match status" value="1"/>
</dbReference>
<organism evidence="13 14">
    <name type="scientific">Puccinia triticina</name>
    <dbReference type="NCBI Taxonomy" id="208348"/>
    <lineage>
        <taxon>Eukaryota</taxon>
        <taxon>Fungi</taxon>
        <taxon>Dikarya</taxon>
        <taxon>Basidiomycota</taxon>
        <taxon>Pucciniomycotina</taxon>
        <taxon>Pucciniomycetes</taxon>
        <taxon>Pucciniales</taxon>
        <taxon>Pucciniaceae</taxon>
        <taxon>Puccinia</taxon>
    </lineage>
</organism>
<evidence type="ECO:0000256" key="9">
    <source>
        <dbReference type="ARBA" id="ARBA00047899"/>
    </source>
</evidence>
<dbReference type="PANTHER" id="PTHR12209">
    <property type="entry name" value="NON-SPECIFIC SERINE/THREONINE PROTEIN KINASE"/>
    <property type="match status" value="1"/>
</dbReference>
<comment type="catalytic activity">
    <reaction evidence="9">
        <text>L-threonyl-[protein] + ATP = O-phospho-L-threonyl-[protein] + ADP + H(+)</text>
        <dbReference type="Rhea" id="RHEA:46608"/>
        <dbReference type="Rhea" id="RHEA-COMP:11060"/>
        <dbReference type="Rhea" id="RHEA-COMP:11605"/>
        <dbReference type="ChEBI" id="CHEBI:15378"/>
        <dbReference type="ChEBI" id="CHEBI:30013"/>
        <dbReference type="ChEBI" id="CHEBI:30616"/>
        <dbReference type="ChEBI" id="CHEBI:61977"/>
        <dbReference type="ChEBI" id="CHEBI:456216"/>
        <dbReference type="EC" id="2.7.11.1"/>
    </reaction>
</comment>
<keyword evidence="7" id="KW-0418">Kinase</keyword>
<reference evidence="13" key="1">
    <citation type="submission" date="2022-10" db="EMBL/GenBank/DDBJ databases">
        <title>Puccinia triticina Genome sequencing and assembly.</title>
        <authorList>
            <person name="Li C."/>
        </authorList>
    </citation>
    <scope>NUCLEOTIDE SEQUENCE</scope>
    <source>
        <strain evidence="13">Pt15</strain>
    </source>
</reference>